<sequence length="121" mass="13965">MEFGVKIFLRRCGALVAAAVTATVVNPGTAAAIDQVPCNSDEFVRVRMHYENQKDRDYCYANGGEEIWNGRWWVTRIWTGNNRVQWFGDSRWQPSQPINKWTTMRWPNHPGGVRINGIRIV</sequence>
<dbReference type="Gene3D" id="2.60.20.30">
    <property type="match status" value="1"/>
</dbReference>
<gene>
    <name evidence="2" type="ORF">DIU77_007225</name>
</gene>
<evidence type="ECO:0000259" key="1">
    <source>
        <dbReference type="Pfam" id="PF09076"/>
    </source>
</evidence>
<feature type="domain" description="Streptomyces killer toxin-like beta/gamma crystallin" evidence="1">
    <location>
        <begin position="51"/>
        <end position="118"/>
    </location>
</feature>
<comment type="caution">
    <text evidence="2">The sequence shown here is derived from an EMBL/GenBank/DDBJ whole genome shotgun (WGS) entry which is preliminary data.</text>
</comment>
<dbReference type="SUPFAM" id="SSF49695">
    <property type="entry name" value="gamma-Crystallin-like"/>
    <property type="match status" value="1"/>
</dbReference>
<evidence type="ECO:0000313" key="2">
    <source>
        <dbReference type="EMBL" id="MFO7192018.1"/>
    </source>
</evidence>
<dbReference type="InterPro" id="IPR015791">
    <property type="entry name" value="Antimic/Inh_G_crystallin-like"/>
</dbReference>
<dbReference type="Pfam" id="PF09076">
    <property type="entry name" value="Crystall_2"/>
    <property type="match status" value="1"/>
</dbReference>
<evidence type="ECO:0000313" key="3">
    <source>
        <dbReference type="Proteomes" id="UP000249324"/>
    </source>
</evidence>
<organism evidence="2 3">
    <name type="scientific">Thermocrispum agreste</name>
    <dbReference type="NCBI Taxonomy" id="37925"/>
    <lineage>
        <taxon>Bacteria</taxon>
        <taxon>Bacillati</taxon>
        <taxon>Actinomycetota</taxon>
        <taxon>Actinomycetes</taxon>
        <taxon>Pseudonocardiales</taxon>
        <taxon>Pseudonocardiaceae</taxon>
        <taxon>Thermocrispum</taxon>
    </lineage>
</organism>
<proteinExistence type="predicted"/>
<protein>
    <submittedName>
        <fullName evidence="2">Beta/gamma crystallin domain-containing protein</fullName>
    </submittedName>
</protein>
<dbReference type="Proteomes" id="UP000249324">
    <property type="component" value="Unassembled WGS sequence"/>
</dbReference>
<dbReference type="EMBL" id="QGUI02000066">
    <property type="protein sequence ID" value="MFO7192018.1"/>
    <property type="molecule type" value="Genomic_DNA"/>
</dbReference>
<reference evidence="2 3" key="1">
    <citation type="journal article" date="2021" name="BMC Genomics">
        <title>Genome-resolved metagenome and metatranscriptome analyses of thermophilic composting reveal key bacterial players and their metabolic interactions.</title>
        <authorList>
            <person name="Braga L.P.P."/>
            <person name="Pereira R.V."/>
            <person name="Martins L.F."/>
            <person name="Moura L.M.S."/>
            <person name="Sanchez F.B."/>
            <person name="Patane J.S.L."/>
            <person name="da Silva A.M."/>
            <person name="Setubal J.C."/>
        </authorList>
    </citation>
    <scope>NUCLEOTIDE SEQUENCE [LARGE SCALE GENOMIC DNA]</scope>
    <source>
        <strain evidence="2">ZC4RG45</strain>
    </source>
</reference>
<name>A0ABD6FDN5_9PSEU</name>
<dbReference type="InterPro" id="IPR011024">
    <property type="entry name" value="G_crystallin-like"/>
</dbReference>
<dbReference type="InterPro" id="IPR015161">
    <property type="entry name" value="Sklp_toxin_b/g_crystallin"/>
</dbReference>
<dbReference type="AlphaFoldDB" id="A0ABD6FDN5"/>
<accession>A0ABD6FDN5</accession>